<accession>A0AAE5CAJ7</accession>
<evidence type="ECO:0000256" key="1">
    <source>
        <dbReference type="ARBA" id="ARBA00000830"/>
    </source>
</evidence>
<dbReference type="Pfam" id="PF13419">
    <property type="entry name" value="HAD_2"/>
    <property type="match status" value="1"/>
</dbReference>
<dbReference type="EC" id="3.1.3.18" evidence="4"/>
<gene>
    <name evidence="5" type="ORF">GWO12_15960</name>
</gene>
<evidence type="ECO:0000313" key="5">
    <source>
        <dbReference type="EMBL" id="NIR76576.1"/>
    </source>
</evidence>
<dbReference type="GO" id="GO:0006281">
    <property type="term" value="P:DNA repair"/>
    <property type="evidence" value="ECO:0007669"/>
    <property type="project" value="TreeGrafter"/>
</dbReference>
<dbReference type="PANTHER" id="PTHR43434">
    <property type="entry name" value="PHOSPHOGLYCOLATE PHOSPHATASE"/>
    <property type="match status" value="1"/>
</dbReference>
<evidence type="ECO:0000256" key="2">
    <source>
        <dbReference type="ARBA" id="ARBA00004818"/>
    </source>
</evidence>
<dbReference type="Gene3D" id="1.10.150.240">
    <property type="entry name" value="Putative phosphatase, domain 2"/>
    <property type="match status" value="1"/>
</dbReference>
<comment type="pathway">
    <text evidence="2">Organic acid metabolism; glycolate biosynthesis; glycolate from 2-phosphoglycolate: step 1/1.</text>
</comment>
<dbReference type="PANTHER" id="PTHR43434:SF1">
    <property type="entry name" value="PHOSPHOGLYCOLATE PHOSPHATASE"/>
    <property type="match status" value="1"/>
</dbReference>
<organism evidence="5 6">
    <name type="scientific">Candidatus Kutchimonas denitrificans</name>
    <dbReference type="NCBI Taxonomy" id="3056748"/>
    <lineage>
        <taxon>Bacteria</taxon>
        <taxon>Pseudomonadati</taxon>
        <taxon>Gemmatimonadota</taxon>
        <taxon>Gemmatimonadia</taxon>
        <taxon>Candidatus Palauibacterales</taxon>
        <taxon>Candidatus Palauibacteraceae</taxon>
        <taxon>Candidatus Kutchimonas</taxon>
    </lineage>
</organism>
<dbReference type="InterPro" id="IPR041492">
    <property type="entry name" value="HAD_2"/>
</dbReference>
<keyword evidence="5" id="KW-0378">Hydrolase</keyword>
<dbReference type="SFLD" id="SFLDS00003">
    <property type="entry name" value="Haloacid_Dehalogenase"/>
    <property type="match status" value="1"/>
</dbReference>
<dbReference type="InterPro" id="IPR036412">
    <property type="entry name" value="HAD-like_sf"/>
</dbReference>
<dbReference type="Proteomes" id="UP000702544">
    <property type="component" value="Unassembled WGS sequence"/>
</dbReference>
<proteinExistence type="inferred from homology"/>
<evidence type="ECO:0000256" key="3">
    <source>
        <dbReference type="ARBA" id="ARBA00006171"/>
    </source>
</evidence>
<dbReference type="SFLD" id="SFLDG01129">
    <property type="entry name" value="C1.5:_HAD__Beta-PGM__Phosphata"/>
    <property type="match status" value="1"/>
</dbReference>
<dbReference type="SUPFAM" id="SSF56784">
    <property type="entry name" value="HAD-like"/>
    <property type="match status" value="1"/>
</dbReference>
<dbReference type="InterPro" id="IPR023198">
    <property type="entry name" value="PGP-like_dom2"/>
</dbReference>
<dbReference type="AlphaFoldDB" id="A0AAE5CAJ7"/>
<dbReference type="InterPro" id="IPR050155">
    <property type="entry name" value="HAD-like_hydrolase_sf"/>
</dbReference>
<comment type="similarity">
    <text evidence="3">Belongs to the HAD-like hydrolase superfamily. CbbY/CbbZ/Gph/YieH family.</text>
</comment>
<dbReference type="Gene3D" id="3.40.50.1000">
    <property type="entry name" value="HAD superfamily/HAD-like"/>
    <property type="match status" value="1"/>
</dbReference>
<dbReference type="InterPro" id="IPR006439">
    <property type="entry name" value="HAD-SF_hydro_IA"/>
</dbReference>
<dbReference type="PRINTS" id="PR00413">
    <property type="entry name" value="HADHALOGNASE"/>
</dbReference>
<evidence type="ECO:0000256" key="4">
    <source>
        <dbReference type="ARBA" id="ARBA00013078"/>
    </source>
</evidence>
<dbReference type="GO" id="GO:0008967">
    <property type="term" value="F:phosphoglycolate phosphatase activity"/>
    <property type="evidence" value="ECO:0007669"/>
    <property type="project" value="UniProtKB-EC"/>
</dbReference>
<comment type="catalytic activity">
    <reaction evidence="1">
        <text>2-phosphoglycolate + H2O = glycolate + phosphate</text>
        <dbReference type="Rhea" id="RHEA:14369"/>
        <dbReference type="ChEBI" id="CHEBI:15377"/>
        <dbReference type="ChEBI" id="CHEBI:29805"/>
        <dbReference type="ChEBI" id="CHEBI:43474"/>
        <dbReference type="ChEBI" id="CHEBI:58033"/>
        <dbReference type="EC" id="3.1.3.18"/>
    </reaction>
</comment>
<dbReference type="NCBIfam" id="TIGR01549">
    <property type="entry name" value="HAD-SF-IA-v1"/>
    <property type="match status" value="1"/>
</dbReference>
<reference evidence="5 6" key="1">
    <citation type="submission" date="2020-01" db="EMBL/GenBank/DDBJ databases">
        <title>Genomes assembled from Gulf of Kutch pelagic sediment metagenomes.</title>
        <authorList>
            <person name="Chandrashekar M."/>
            <person name="Mahajan M.S."/>
            <person name="Dave K.J."/>
            <person name="Vatsa P."/>
            <person name="Nathani N.M."/>
        </authorList>
    </citation>
    <scope>NUCLEOTIDE SEQUENCE [LARGE SCALE GENOMIC DNA]</scope>
    <source>
        <strain evidence="5">KS3-K002</strain>
    </source>
</reference>
<name>A0AAE5CAJ7_9BACT</name>
<evidence type="ECO:0000313" key="6">
    <source>
        <dbReference type="Proteomes" id="UP000702544"/>
    </source>
</evidence>
<comment type="caution">
    <text evidence="5">The sequence shown here is derived from an EMBL/GenBank/DDBJ whole genome shotgun (WGS) entry which is preliminary data.</text>
</comment>
<dbReference type="NCBIfam" id="TIGR01509">
    <property type="entry name" value="HAD-SF-IA-v3"/>
    <property type="match status" value="1"/>
</dbReference>
<dbReference type="EMBL" id="JAACAK010000133">
    <property type="protein sequence ID" value="NIR76576.1"/>
    <property type="molecule type" value="Genomic_DNA"/>
</dbReference>
<dbReference type="InterPro" id="IPR023214">
    <property type="entry name" value="HAD_sf"/>
</dbReference>
<sequence>MIRCILFDFDGTLVDTWNLYIEAYVRTLEPYVGGRLSLEELKALGPTSERRLLERVPEVADVERAYREFLDHYRSLHPSRFEGVYPGIGEMLAALTEMRLAVGIVTGKTGAALEITLEQADLGEFDVVITDDDVAEAKPAPEGLELALDRLGLAADQAVYVGDSIADAEAARSAGINYAAALWPKHRSEVDGFLERAREPGTWAELERPASLIGKLRTTAG</sequence>
<protein>
    <recommendedName>
        <fullName evidence="4">phosphoglycolate phosphatase</fullName>
        <ecNumber evidence="4">3.1.3.18</ecNumber>
    </recommendedName>
</protein>